<proteinExistence type="inferred from homology"/>
<dbReference type="PANTHER" id="PTHR33048:SF96">
    <property type="entry name" value="INTEGRAL MEMBRANE PROTEIN"/>
    <property type="match status" value="1"/>
</dbReference>
<feature type="transmembrane region" description="Helical" evidence="7">
    <location>
        <begin position="86"/>
        <end position="111"/>
    </location>
</feature>
<dbReference type="InParanoid" id="A0A1V8SC22"/>
<evidence type="ECO:0000256" key="7">
    <source>
        <dbReference type="SAM" id="Phobius"/>
    </source>
</evidence>
<feature type="transmembrane region" description="Helical" evidence="7">
    <location>
        <begin position="45"/>
        <end position="66"/>
    </location>
</feature>
<evidence type="ECO:0000256" key="4">
    <source>
        <dbReference type="ARBA" id="ARBA00023136"/>
    </source>
</evidence>
<evidence type="ECO:0000313" key="10">
    <source>
        <dbReference type="Proteomes" id="UP000192596"/>
    </source>
</evidence>
<dbReference type="InterPro" id="IPR052337">
    <property type="entry name" value="SAT4-like"/>
</dbReference>
<comment type="subcellular location">
    <subcellularLocation>
        <location evidence="1">Membrane</location>
        <topology evidence="1">Multi-pass membrane protein</topology>
    </subcellularLocation>
</comment>
<dbReference type="STRING" id="1507870.A0A1V8SC22"/>
<protein>
    <recommendedName>
        <fullName evidence="8">Rhodopsin domain-containing protein</fullName>
    </recommendedName>
</protein>
<feature type="region of interest" description="Disordered" evidence="6">
    <location>
        <begin position="277"/>
        <end position="300"/>
    </location>
</feature>
<comment type="similarity">
    <text evidence="5">Belongs to the SAT4 family.</text>
</comment>
<feature type="transmembrane region" description="Helical" evidence="7">
    <location>
        <begin position="236"/>
        <end position="258"/>
    </location>
</feature>
<sequence>MAKDTDNVGPTLFVIAILTLIVTLSTTTLRLIVRHARRALGNDDYCITAATILTVGRITCQFISLRHGNGKHRWTLSTHDYQYVDMMTMLTQLFLFPILCLLKVSVCLLVLRIKSTKKLRWGLWGLITLLVVTTLLPVIVLFAECRPMSAYWTGPATKCWDAKVRIYSIYVQTAVSVLADVICTLLPVAVVWDLSLSMKNKIAVCGLMGLGVISTAFAVVKTASLGLVTTDTSWTYGWAAIWGDLELGFGILGANLALSRTYWDYLSKSLFNLTHHSSSHSRSNPSAHRHPPPHAAYTADGLYIPHSQGHTKKSSSAYSSYGLETFDGGKSAGHRSKIAGGMGKSLGSKVRSQGSLSGESDEMPLKEQGRGVGYGGGGIKREVEFRVEDETDLGSREREKEDRTGYAV</sequence>
<gene>
    <name evidence="9" type="ORF">B0A48_17322</name>
</gene>
<reference evidence="10" key="1">
    <citation type="submission" date="2017-03" db="EMBL/GenBank/DDBJ databases">
        <title>Genomes of endolithic fungi from Antarctica.</title>
        <authorList>
            <person name="Coleine C."/>
            <person name="Masonjones S."/>
            <person name="Stajich J.E."/>
        </authorList>
    </citation>
    <scope>NUCLEOTIDE SEQUENCE [LARGE SCALE GENOMIC DNA]</scope>
    <source>
        <strain evidence="10">CCFEE 5527</strain>
    </source>
</reference>
<evidence type="ECO:0000256" key="1">
    <source>
        <dbReference type="ARBA" id="ARBA00004141"/>
    </source>
</evidence>
<keyword evidence="4 7" id="KW-0472">Membrane</keyword>
<dbReference type="OrthoDB" id="3934549at2759"/>
<dbReference type="InterPro" id="IPR049326">
    <property type="entry name" value="Rhodopsin_dom_fungi"/>
</dbReference>
<dbReference type="EMBL" id="NAJO01000063">
    <property type="protein sequence ID" value="OQN96682.1"/>
    <property type="molecule type" value="Genomic_DNA"/>
</dbReference>
<dbReference type="GO" id="GO:0016020">
    <property type="term" value="C:membrane"/>
    <property type="evidence" value="ECO:0007669"/>
    <property type="project" value="UniProtKB-SubCell"/>
</dbReference>
<feature type="domain" description="Rhodopsin" evidence="8">
    <location>
        <begin position="29"/>
        <end position="261"/>
    </location>
</feature>
<feature type="transmembrane region" description="Helical" evidence="7">
    <location>
        <begin position="123"/>
        <end position="143"/>
    </location>
</feature>
<comment type="caution">
    <text evidence="9">The sequence shown here is derived from an EMBL/GenBank/DDBJ whole genome shotgun (WGS) entry which is preliminary data.</text>
</comment>
<feature type="region of interest" description="Disordered" evidence="6">
    <location>
        <begin position="332"/>
        <end position="408"/>
    </location>
</feature>
<evidence type="ECO:0000256" key="2">
    <source>
        <dbReference type="ARBA" id="ARBA00022692"/>
    </source>
</evidence>
<evidence type="ECO:0000256" key="5">
    <source>
        <dbReference type="ARBA" id="ARBA00038359"/>
    </source>
</evidence>
<keyword evidence="3 7" id="KW-1133">Transmembrane helix</keyword>
<evidence type="ECO:0000256" key="3">
    <source>
        <dbReference type="ARBA" id="ARBA00022989"/>
    </source>
</evidence>
<evidence type="ECO:0000256" key="6">
    <source>
        <dbReference type="SAM" id="MobiDB-lite"/>
    </source>
</evidence>
<name>A0A1V8SC22_9PEZI</name>
<dbReference type="AlphaFoldDB" id="A0A1V8SC22"/>
<dbReference type="Pfam" id="PF20684">
    <property type="entry name" value="Fung_rhodopsin"/>
    <property type="match status" value="1"/>
</dbReference>
<keyword evidence="2 7" id="KW-0812">Transmembrane</keyword>
<dbReference type="Proteomes" id="UP000192596">
    <property type="component" value="Unassembled WGS sequence"/>
</dbReference>
<dbReference type="PANTHER" id="PTHR33048">
    <property type="entry name" value="PTH11-LIKE INTEGRAL MEMBRANE PROTEIN (AFU_ORTHOLOGUE AFUA_5G11245)"/>
    <property type="match status" value="1"/>
</dbReference>
<evidence type="ECO:0000313" key="9">
    <source>
        <dbReference type="EMBL" id="OQN96682.1"/>
    </source>
</evidence>
<organism evidence="9 10">
    <name type="scientific">Cryoendolithus antarcticus</name>
    <dbReference type="NCBI Taxonomy" id="1507870"/>
    <lineage>
        <taxon>Eukaryota</taxon>
        <taxon>Fungi</taxon>
        <taxon>Dikarya</taxon>
        <taxon>Ascomycota</taxon>
        <taxon>Pezizomycotina</taxon>
        <taxon>Dothideomycetes</taxon>
        <taxon>Dothideomycetidae</taxon>
        <taxon>Cladosporiales</taxon>
        <taxon>Cladosporiaceae</taxon>
        <taxon>Cryoendolithus</taxon>
    </lineage>
</organism>
<feature type="transmembrane region" description="Helical" evidence="7">
    <location>
        <begin position="12"/>
        <end position="33"/>
    </location>
</feature>
<evidence type="ECO:0000259" key="8">
    <source>
        <dbReference type="Pfam" id="PF20684"/>
    </source>
</evidence>
<feature type="transmembrane region" description="Helical" evidence="7">
    <location>
        <begin position="169"/>
        <end position="192"/>
    </location>
</feature>
<accession>A0A1V8SC22</accession>
<feature type="compositionally biased region" description="Basic and acidic residues" evidence="6">
    <location>
        <begin position="379"/>
        <end position="408"/>
    </location>
</feature>
<feature type="transmembrane region" description="Helical" evidence="7">
    <location>
        <begin position="204"/>
        <end position="224"/>
    </location>
</feature>
<keyword evidence="10" id="KW-1185">Reference proteome</keyword>